<evidence type="ECO:0000313" key="5">
    <source>
        <dbReference type="EMBL" id="EKJ69263.1"/>
    </source>
</evidence>
<dbReference type="Gene3D" id="1.10.510.10">
    <property type="entry name" value="Transferase(Phosphotransferase) domain 1"/>
    <property type="match status" value="1"/>
</dbReference>
<keyword evidence="2" id="KW-0040">ANK repeat</keyword>
<keyword evidence="6" id="KW-1185">Reference proteome</keyword>
<evidence type="ECO:0000256" key="3">
    <source>
        <dbReference type="SAM" id="MobiDB-lite"/>
    </source>
</evidence>
<dbReference type="SMART" id="SM00248">
    <property type="entry name" value="ANK"/>
    <property type="match status" value="4"/>
</dbReference>
<sequence>MSKGLPGMKGLLPDLNIPSTGNRRRAVPSHLDNQFNSNDALLSPPANIAHQSETECVHDGGASKLSALEQQLPAETCPGTNDELMDQYHIIGQYKPVTVDKLSNAFWKEAETSAVGGKAKFLPLHKLKALINPDSAQELFESLSIPQHHVERLIRDIFTPHRPLEYHTARHGNDFKERPSLRRIFAILVGIGHVAEIQRFIDQGIDDSALPIIMVTEKEKLAGIEFRSMGDPHMDSEKLNQCFAQYSETHLNLFELYQKLINVPFFLFPGQDSTVCFYELERSCVLPIIYAGEPNVSGNGSVKQIAIHHAHHNHGGIWKRHSNDYFAVKTLHLQNNDRFQEEVEAFEKVSPKSKDKSPDHLVHLELAYRHGDDCCLVFPWASGNLKEYWKEHRKDPSNHEHVVWFFKQCWGLAVGLRRLHNPRSYALTTTDHDSNVHAVENTLDFKYGRHGDVKPANILWFDNYDGDPDHLAICDFGSTQFNHLDTKSHVDPGLVREYSITYQPPDRHTDDKVSPRFDIWSLGCVFLEFVSWFLLGYDLTVEEFPRRRAMTNQFSQEPIRKDEFYHFVCSKRNERQKVAKVNPGVLDPKASDRCDCLDARLQLQDMYNKCCRNQIYATAGYPKTPRRSRGILYSLTGFDIHSMFSSRRRAVREKINYSESYKCRHQTDTQHPDIFPKLADEMRISAPPPEQFEREIDEESETFNPRRKPLIETHNEESIIVTMPTHYTSENTGSSNGLLQMITSDTTPCLTEIDEVDADVRNSISEYPQDGAARSPCGNMTIESVLLFRQDGSSEIIGKGQAVGKSTPASTKENLEASREGDNPPRKETSVAEASAENPFQRPTVKRRTIASEEVKHIFEKGKNVESHSKTGGISHYKAMATMKCTNLLGGGLLESQNAPGTLIQIIDEVRELRNIIETIEPTLRGRQDPDNDGMERNVTSEQVSHSIKPIIINCLRGLQSLESQIRPERINELLESKGKAFLQALSWRLKGNDAKQSIANIQQCKASLTLAISSHNALVVRNIERLSLSIEHEAKQSSRRLDALATDLETSQCDEKQREIFNWLSPLKPGQNHHELKSAHQGGTAQWFHQSPEFQEWFSRRSTMLWLSGPPGSGKSVMMSQAIEEVASRVIQRSEPAAYAFVYSDFRDPATQDIVNIFGNLLCQLCSQTQLLPIQLLEAYESSIKDNCGYGPSIDMILGVIQKLSTNRRIYLLIDGVDEVKDYKSFSKRLTTLKDSSTSINILVASRNEVTIQRILAEAPRISLEDRILNIGQDIERYITVWLNNDLDLEWLSPEIKSLVSTSLMAKAKGKTTRDIKKCLSKLPEGLNETYGRLLTRTTPSGVALVKKIVTWLSFSSVPVTLHELWEALAIEKQSKNIDDEARLRSPQDIVILGHGLITVSSDGYAMLAHLSVRDYLLSDEISQDPDTAKFALHPRKSHLELAQDCLTYLSFSGLSSGPSNTQEDYLHRQKEMPLIQYASKYWFYHLRNAESDKELLKLCLEFFLPKSRNNFISWVQVFNATSPFKWNIFPRHATSLYYASSLGLDTVVQYLLKSSAVDEIDAPGSRFGGTAVHAAALRDHLDIVKRLAKAGADPGKGDFNKVTPLHSAAGQSSMEIIKTLLEYGAPKEARDDMDGKTPADWARLSGHSSAAQFIENYCRHSHMENETDMSLDTDSGIYSDADEECQVIEIWQPRFSYFPDYYERRSGLECSQVVSITVGDEKSVISTGILLLRDENTEELSPVW</sequence>
<dbReference type="InterPro" id="IPR002110">
    <property type="entry name" value="Ankyrin_rpt"/>
</dbReference>
<proteinExistence type="predicted"/>
<accession>K3VAR9</accession>
<dbReference type="SUPFAM" id="SSF56112">
    <property type="entry name" value="Protein kinase-like (PK-like)"/>
    <property type="match status" value="1"/>
</dbReference>
<dbReference type="Gene3D" id="1.25.40.20">
    <property type="entry name" value="Ankyrin repeat-containing domain"/>
    <property type="match status" value="1"/>
</dbReference>
<comment type="caution">
    <text evidence="5">The sequence shown here is derived from an EMBL/GenBank/DDBJ whole genome shotgun (WGS) entry which is preliminary data.</text>
</comment>
<evidence type="ECO:0000259" key="4">
    <source>
        <dbReference type="PROSITE" id="PS50011"/>
    </source>
</evidence>
<dbReference type="EMBL" id="AFNW01000348">
    <property type="protein sequence ID" value="EKJ69263.1"/>
    <property type="molecule type" value="Genomic_DNA"/>
</dbReference>
<dbReference type="InterPro" id="IPR056884">
    <property type="entry name" value="NPHP3-like_N"/>
</dbReference>
<dbReference type="SUPFAM" id="SSF52540">
    <property type="entry name" value="P-loop containing nucleoside triphosphate hydrolases"/>
    <property type="match status" value="1"/>
</dbReference>
<gene>
    <name evidence="5" type="ORF">FPSE_10516</name>
</gene>
<dbReference type="PROSITE" id="PS50011">
    <property type="entry name" value="PROTEIN_KINASE_DOM"/>
    <property type="match status" value="1"/>
</dbReference>
<feature type="repeat" description="ANK" evidence="2">
    <location>
        <begin position="1602"/>
        <end position="1634"/>
    </location>
</feature>
<evidence type="ECO:0000313" key="6">
    <source>
        <dbReference type="Proteomes" id="UP000007978"/>
    </source>
</evidence>
<dbReference type="Pfam" id="PF22939">
    <property type="entry name" value="WHD_GPIID"/>
    <property type="match status" value="1"/>
</dbReference>
<evidence type="ECO:0000256" key="1">
    <source>
        <dbReference type="ARBA" id="ARBA00022737"/>
    </source>
</evidence>
<evidence type="ECO:0000256" key="2">
    <source>
        <dbReference type="PROSITE-ProRule" id="PRU00023"/>
    </source>
</evidence>
<dbReference type="Pfam" id="PF24883">
    <property type="entry name" value="NPHP3_N"/>
    <property type="match status" value="1"/>
</dbReference>
<dbReference type="SUPFAM" id="SSF48403">
    <property type="entry name" value="Ankyrin repeat"/>
    <property type="match status" value="1"/>
</dbReference>
<dbReference type="Pfam" id="PF00069">
    <property type="entry name" value="Pkinase"/>
    <property type="match status" value="1"/>
</dbReference>
<dbReference type="SMART" id="SM00220">
    <property type="entry name" value="S_TKc"/>
    <property type="match status" value="1"/>
</dbReference>
<dbReference type="HOGENOM" id="CLU_245963_0_0_1"/>
<feature type="domain" description="Protein kinase" evidence="4">
    <location>
        <begin position="291"/>
        <end position="607"/>
    </location>
</feature>
<dbReference type="OrthoDB" id="366390at2759"/>
<feature type="repeat" description="ANK" evidence="2">
    <location>
        <begin position="1569"/>
        <end position="1601"/>
    </location>
</feature>
<feature type="compositionally biased region" description="Basic and acidic residues" evidence="3">
    <location>
        <begin position="813"/>
        <end position="830"/>
    </location>
</feature>
<dbReference type="PANTHER" id="PTHR10039:SF16">
    <property type="entry name" value="GPI INOSITOL-DEACYLASE"/>
    <property type="match status" value="1"/>
</dbReference>
<dbReference type="PANTHER" id="PTHR10039">
    <property type="entry name" value="AMELOGENIN"/>
    <property type="match status" value="1"/>
</dbReference>
<dbReference type="GO" id="GO:0004672">
    <property type="term" value="F:protein kinase activity"/>
    <property type="evidence" value="ECO:0007669"/>
    <property type="project" value="InterPro"/>
</dbReference>
<dbReference type="Pfam" id="PF12796">
    <property type="entry name" value="Ank_2"/>
    <property type="match status" value="1"/>
</dbReference>
<reference evidence="5 6" key="1">
    <citation type="journal article" date="2012" name="PLoS Pathog.">
        <title>Comparative pathogenomics reveals horizontally acquired novel virulence genes in fungi infecting cereal hosts.</title>
        <authorList>
            <person name="Gardiner D.M."/>
            <person name="McDonald M.C."/>
            <person name="Covarelli L."/>
            <person name="Solomon P.S."/>
            <person name="Rusu A.G."/>
            <person name="Marshall M."/>
            <person name="Kazan K."/>
            <person name="Chakraborty S."/>
            <person name="McDonald B.A."/>
            <person name="Manners J.M."/>
        </authorList>
    </citation>
    <scope>NUCLEOTIDE SEQUENCE [LARGE SCALE GENOMIC DNA]</scope>
    <source>
        <strain evidence="5 6">CS3096</strain>
    </source>
</reference>
<dbReference type="InterPro" id="IPR036770">
    <property type="entry name" value="Ankyrin_rpt-contain_sf"/>
</dbReference>
<dbReference type="GO" id="GO:0005524">
    <property type="term" value="F:ATP binding"/>
    <property type="evidence" value="ECO:0007669"/>
    <property type="project" value="InterPro"/>
</dbReference>
<dbReference type="InterPro" id="IPR054471">
    <property type="entry name" value="GPIID_WHD"/>
</dbReference>
<name>K3VAR9_FUSPC</name>
<dbReference type="Proteomes" id="UP000007978">
    <property type="component" value="Chromosome 4"/>
</dbReference>
<dbReference type="PROSITE" id="PS50088">
    <property type="entry name" value="ANK_REPEAT"/>
    <property type="match status" value="2"/>
</dbReference>
<keyword evidence="1" id="KW-0677">Repeat</keyword>
<dbReference type="eggNOG" id="KOG4177">
    <property type="taxonomic scope" value="Eukaryota"/>
</dbReference>
<dbReference type="CDD" id="cd00180">
    <property type="entry name" value="PKc"/>
    <property type="match status" value="1"/>
</dbReference>
<feature type="region of interest" description="Disordered" evidence="3">
    <location>
        <begin position="798"/>
        <end position="849"/>
    </location>
</feature>
<dbReference type="InterPro" id="IPR027417">
    <property type="entry name" value="P-loop_NTPase"/>
</dbReference>
<dbReference type="PROSITE" id="PS50297">
    <property type="entry name" value="ANK_REP_REGION"/>
    <property type="match status" value="2"/>
</dbReference>
<dbReference type="Gene3D" id="3.40.50.300">
    <property type="entry name" value="P-loop containing nucleotide triphosphate hydrolases"/>
    <property type="match status" value="1"/>
</dbReference>
<dbReference type="eggNOG" id="KOG0667">
    <property type="taxonomic scope" value="Eukaryota"/>
</dbReference>
<dbReference type="GeneID" id="20369133"/>
<dbReference type="InterPro" id="IPR011009">
    <property type="entry name" value="Kinase-like_dom_sf"/>
</dbReference>
<dbReference type="RefSeq" id="XP_009261908.1">
    <property type="nucleotide sequence ID" value="XM_009263633.1"/>
</dbReference>
<dbReference type="InterPro" id="IPR000719">
    <property type="entry name" value="Prot_kinase_dom"/>
</dbReference>
<protein>
    <recommendedName>
        <fullName evidence="4">Protein kinase domain-containing protein</fullName>
    </recommendedName>
</protein>
<dbReference type="KEGG" id="fpu:FPSE_10516"/>
<organism evidence="5 6">
    <name type="scientific">Fusarium pseudograminearum (strain CS3096)</name>
    <name type="common">Wheat and barley crown-rot fungus</name>
    <dbReference type="NCBI Taxonomy" id="1028729"/>
    <lineage>
        <taxon>Eukaryota</taxon>
        <taxon>Fungi</taxon>
        <taxon>Dikarya</taxon>
        <taxon>Ascomycota</taxon>
        <taxon>Pezizomycotina</taxon>
        <taxon>Sordariomycetes</taxon>
        <taxon>Hypocreomycetidae</taxon>
        <taxon>Hypocreales</taxon>
        <taxon>Nectriaceae</taxon>
        <taxon>Fusarium</taxon>
    </lineage>
</organism>
<feature type="region of interest" description="Disordered" evidence="3">
    <location>
        <begin position="1"/>
        <end position="30"/>
    </location>
</feature>